<proteinExistence type="inferred from homology"/>
<feature type="domain" description="Gfo/Idh/MocA-like oxidoreductase N-terminal" evidence="3">
    <location>
        <begin position="5"/>
        <end position="125"/>
    </location>
</feature>
<name>A0A938Y114_9BACL</name>
<reference evidence="5" key="1">
    <citation type="submission" date="2021-01" db="EMBL/GenBank/DDBJ databases">
        <title>Genomic Encyclopedia of Type Strains, Phase IV (KMG-IV): sequencing the most valuable type-strain genomes for metagenomic binning, comparative biology and taxonomic classification.</title>
        <authorList>
            <person name="Goeker M."/>
        </authorList>
    </citation>
    <scope>NUCLEOTIDE SEQUENCE</scope>
    <source>
        <strain evidence="5">DSM 25523</strain>
    </source>
</reference>
<evidence type="ECO:0000313" key="6">
    <source>
        <dbReference type="Proteomes" id="UP000717624"/>
    </source>
</evidence>
<dbReference type="SUPFAM" id="SSF55347">
    <property type="entry name" value="Glyceraldehyde-3-phosphate dehydrogenase-like, C-terminal domain"/>
    <property type="match status" value="1"/>
</dbReference>
<evidence type="ECO:0000259" key="3">
    <source>
        <dbReference type="Pfam" id="PF01408"/>
    </source>
</evidence>
<sequence>MNKKIRCAVIGLGRLGYWHAQNLAQRIQDAELAAVVDALPGRAEQVARELGVARWSDNPAAVMADPDLDAVVIVTPTTTHAALLKLAAANQKHIFVEKPITHSLQEADEVIAAIQSSNVSCQVGFMRRFDPAYLEAKRRIDAGDIGKPLYFKGITRDGNTPPAEFIKNSGGLYLDFSIHDYDAARFMLGAEVTSVTAHGSVVNRDRHAFVSEYRDVDQALTYLTFDSGAAADIEASRNAFYGYDIRAEVIGTEGAIQIGSLRHHALKILTKKGGTHDIIPDFPTLFLDAYLNEMVSFIECLRNQQKPLVHEQDGKIALQIAAAATASYHTNTTIPLDTAQSTANAANLPR</sequence>
<dbReference type="EC" id="1.1.1.370" evidence="5"/>
<dbReference type="InterPro" id="IPR000683">
    <property type="entry name" value="Gfo/Idh/MocA-like_OxRdtase_N"/>
</dbReference>
<accession>A0A938Y114</accession>
<dbReference type="GO" id="GO:0000166">
    <property type="term" value="F:nucleotide binding"/>
    <property type="evidence" value="ECO:0007669"/>
    <property type="project" value="InterPro"/>
</dbReference>
<protein>
    <submittedName>
        <fullName evidence="5">Scyllo-inositol 2-dehydrogenase (NAD+)</fullName>
        <ecNumber evidence="5">1.1.1.370</ecNumber>
    </submittedName>
</protein>
<dbReference type="AlphaFoldDB" id="A0A938Y114"/>
<dbReference type="Pfam" id="PF02894">
    <property type="entry name" value="GFO_IDH_MocA_C"/>
    <property type="match status" value="1"/>
</dbReference>
<evidence type="ECO:0000313" key="5">
    <source>
        <dbReference type="EMBL" id="MBM7589180.1"/>
    </source>
</evidence>
<dbReference type="Gene3D" id="3.40.50.720">
    <property type="entry name" value="NAD(P)-binding Rossmann-like Domain"/>
    <property type="match status" value="1"/>
</dbReference>
<dbReference type="RefSeq" id="WP_204516915.1">
    <property type="nucleotide sequence ID" value="NZ_BAABIN010000015.1"/>
</dbReference>
<dbReference type="EMBL" id="JAFBEB010000002">
    <property type="protein sequence ID" value="MBM7589180.1"/>
    <property type="molecule type" value="Genomic_DNA"/>
</dbReference>
<dbReference type="PANTHER" id="PTHR42840:SF3">
    <property type="entry name" value="BINDING ROSSMANN FOLD OXIDOREDUCTASE, PUTATIVE (AFU_ORTHOLOGUE AFUA_2G10240)-RELATED"/>
    <property type="match status" value="1"/>
</dbReference>
<comment type="caution">
    <text evidence="5">The sequence shown here is derived from an EMBL/GenBank/DDBJ whole genome shotgun (WGS) entry which is preliminary data.</text>
</comment>
<gene>
    <name evidence="5" type="ORF">JOD01_000778</name>
</gene>
<comment type="similarity">
    <text evidence="1">Belongs to the Gfo/Idh/MocA family.</text>
</comment>
<organism evidence="5 6">
    <name type="scientific">Brevibacillus fulvus</name>
    <dbReference type="NCBI Taxonomy" id="1125967"/>
    <lineage>
        <taxon>Bacteria</taxon>
        <taxon>Bacillati</taxon>
        <taxon>Bacillota</taxon>
        <taxon>Bacilli</taxon>
        <taxon>Bacillales</taxon>
        <taxon>Paenibacillaceae</taxon>
        <taxon>Brevibacillus</taxon>
    </lineage>
</organism>
<dbReference type="InterPro" id="IPR036291">
    <property type="entry name" value="NAD(P)-bd_dom_sf"/>
</dbReference>
<dbReference type="GO" id="GO:0016491">
    <property type="term" value="F:oxidoreductase activity"/>
    <property type="evidence" value="ECO:0007669"/>
    <property type="project" value="UniProtKB-KW"/>
</dbReference>
<dbReference type="PANTHER" id="PTHR42840">
    <property type="entry name" value="NAD(P)-BINDING ROSSMANN-FOLD SUPERFAMILY PROTEIN-RELATED"/>
    <property type="match status" value="1"/>
</dbReference>
<evidence type="ECO:0000256" key="1">
    <source>
        <dbReference type="ARBA" id="ARBA00010928"/>
    </source>
</evidence>
<keyword evidence="6" id="KW-1185">Reference proteome</keyword>
<dbReference type="Pfam" id="PF01408">
    <property type="entry name" value="GFO_IDH_MocA"/>
    <property type="match status" value="1"/>
</dbReference>
<dbReference type="SUPFAM" id="SSF51735">
    <property type="entry name" value="NAD(P)-binding Rossmann-fold domains"/>
    <property type="match status" value="1"/>
</dbReference>
<evidence type="ECO:0000256" key="2">
    <source>
        <dbReference type="ARBA" id="ARBA00023002"/>
    </source>
</evidence>
<dbReference type="InterPro" id="IPR004104">
    <property type="entry name" value="Gfo/Idh/MocA-like_OxRdtase_C"/>
</dbReference>
<keyword evidence="2 5" id="KW-0560">Oxidoreductase</keyword>
<dbReference type="Gene3D" id="3.30.360.10">
    <property type="entry name" value="Dihydrodipicolinate Reductase, domain 2"/>
    <property type="match status" value="1"/>
</dbReference>
<evidence type="ECO:0000259" key="4">
    <source>
        <dbReference type="Pfam" id="PF02894"/>
    </source>
</evidence>
<feature type="domain" description="Gfo/Idh/MocA-like oxidoreductase C-terminal" evidence="4">
    <location>
        <begin position="137"/>
        <end position="336"/>
    </location>
</feature>
<dbReference type="Proteomes" id="UP000717624">
    <property type="component" value="Unassembled WGS sequence"/>
</dbReference>